<feature type="region of interest" description="Disordered" evidence="12">
    <location>
        <begin position="300"/>
        <end position="336"/>
    </location>
</feature>
<dbReference type="GO" id="GO:0008083">
    <property type="term" value="F:growth factor activity"/>
    <property type="evidence" value="ECO:0007669"/>
    <property type="project" value="InterPro"/>
</dbReference>
<dbReference type="PANTHER" id="PTHR31179">
    <property type="entry name" value="RAB GTPASE-BINDING EFFECTOR PROTEIN"/>
    <property type="match status" value="1"/>
</dbReference>
<evidence type="ECO:0000256" key="5">
    <source>
        <dbReference type="ARBA" id="ARBA00022490"/>
    </source>
</evidence>
<dbReference type="InterPro" id="IPR018514">
    <property type="entry name" value="Rabaptin_CC"/>
</dbReference>
<evidence type="ECO:0000256" key="4">
    <source>
        <dbReference type="ARBA" id="ARBA00022448"/>
    </source>
</evidence>
<dbReference type="STRING" id="28743.ENSCVAP00000010866"/>
<keyword evidence="9" id="KW-0653">Protein transport</keyword>
<feature type="coiled-coil region" evidence="11">
    <location>
        <begin position="679"/>
        <end position="706"/>
    </location>
</feature>
<evidence type="ECO:0000256" key="2">
    <source>
        <dbReference type="ARBA" id="ARBA00004496"/>
    </source>
</evidence>
<sequence>MQLTADELFSVFASSPVTLVPEVLQQRVAALEQERAEFIRLKQQLEAEFNQKRAKFKDLYMSKEEELKRQTTALENSQSELSTVHAQLAQAQAEIETIKAVATVSENTKQEAIDQVRSQWQEEVASLQAIMKGKLHGRCSSSRTDVTKLTRYTSGFKKHNRIVLNSAQEDAEKLRSVVMPMEQEIAALKAKLGTAEDRIKELEASKVKELNHVLEAEKSCRTDLEMYVAVLNTQKSVLQEDAEKLRKELHDVCHKLELERQQHNQLKQTWQRANDQFLESQRLLMRDMQRIESVLSSEQLRQVEEKKKKDQEEDEKERLSLAKDLQEDDGADNTEPLEDFLGLSIEEPNANHSAHGSIHSLDSEVVAGGPSDTYKDNLRRVQSTDSLGSSLSSQQGLGGHNHKAKSASNLDESDFGPLVGADCSVTDSSFGETSSIGSIKLTAGHFLLTKDQEKAIKAMTPEQEETASLLSSISHAPDSAYLPPAGYRLVSDTEWNLLQQEVKNAGRKLGRRCDMCSNYEKQLQAIQGQEAETRDQVKKLQVMLRQANDQLERTMTEKQSLEESVKVGNEETAAKVSALMQSVQESETLFNTLQQAFSEAKRSTQEQMAVLLKSREKVAEELSRLQRDNESLQGKHRLHLELQQQEDFLMPNTVQDLQGLVSQQRDDIVALRTAADHMEEKLKAEILFLKEQIQAEQCLKENLEDTLQLEIEGCKEEIGESFWGKHPSRCCFLDIFFNKLPSTESLDGIQSAKMSLEQQLKEVTSAKVCCLFMLNQLNVEENNLLVIKPFQCYVQLERIRQAESLDRIKVILNDTNLTDINQLPDT</sequence>
<feature type="coiled-coil region" evidence="11">
    <location>
        <begin position="28"/>
        <end position="94"/>
    </location>
</feature>
<accession>A0A3Q2CY16</accession>
<name>A0A3Q2CY16_CYPVA</name>
<dbReference type="GO" id="GO:0005769">
    <property type="term" value="C:early endosome"/>
    <property type="evidence" value="ECO:0007669"/>
    <property type="project" value="UniProtKB-SubCell"/>
</dbReference>
<evidence type="ECO:0000256" key="8">
    <source>
        <dbReference type="ARBA" id="ARBA00022753"/>
    </source>
</evidence>
<evidence type="ECO:0000256" key="11">
    <source>
        <dbReference type="SAM" id="Coils"/>
    </source>
</evidence>
<keyword evidence="16" id="KW-1185">Reference proteome</keyword>
<evidence type="ECO:0000313" key="16">
    <source>
        <dbReference type="Proteomes" id="UP000265020"/>
    </source>
</evidence>
<keyword evidence="7" id="KW-0254">Endocytosis</keyword>
<evidence type="ECO:0000256" key="1">
    <source>
        <dbReference type="ARBA" id="ARBA00004412"/>
    </source>
</evidence>
<evidence type="ECO:0000256" key="9">
    <source>
        <dbReference type="ARBA" id="ARBA00022927"/>
    </source>
</evidence>
<dbReference type="Proteomes" id="UP000265020">
    <property type="component" value="Unassembled WGS sequence"/>
</dbReference>
<feature type="coiled-coil region" evidence="11">
    <location>
        <begin position="516"/>
        <end position="571"/>
    </location>
</feature>
<dbReference type="PRINTS" id="PR01432">
    <property type="entry name" value="RABAPTIN"/>
</dbReference>
<dbReference type="Gene3D" id="1.20.5.730">
    <property type="entry name" value="Single helix bin"/>
    <property type="match status" value="1"/>
</dbReference>
<dbReference type="InterPro" id="IPR015390">
    <property type="entry name" value="Rabaptin_Rab5-bd_dom"/>
</dbReference>
<keyword evidence="6" id="KW-0597">Phosphoprotein</keyword>
<evidence type="ECO:0000256" key="12">
    <source>
        <dbReference type="SAM" id="MobiDB-lite"/>
    </source>
</evidence>
<dbReference type="Pfam" id="PF03528">
    <property type="entry name" value="Rabaptin"/>
    <property type="match status" value="2"/>
</dbReference>
<dbReference type="Gene3D" id="1.20.5.340">
    <property type="match status" value="1"/>
</dbReference>
<evidence type="ECO:0000259" key="13">
    <source>
        <dbReference type="Pfam" id="PF03528"/>
    </source>
</evidence>
<feature type="coiled-coil region" evidence="11">
    <location>
        <begin position="608"/>
        <end position="635"/>
    </location>
</feature>
<feature type="compositionally biased region" description="Low complexity" evidence="12">
    <location>
        <begin position="386"/>
        <end position="395"/>
    </location>
</feature>
<dbReference type="AlphaFoldDB" id="A0A3Q2CY16"/>
<evidence type="ECO:0000256" key="3">
    <source>
        <dbReference type="ARBA" id="ARBA00006603"/>
    </source>
</evidence>
<dbReference type="GO" id="GO:0015031">
    <property type="term" value="P:protein transport"/>
    <property type="evidence" value="ECO:0007669"/>
    <property type="project" value="UniProtKB-KW"/>
</dbReference>
<protein>
    <submittedName>
        <fullName evidence="15">Rabaptin, RAB GTPase binding effector protein 1</fullName>
    </submittedName>
</protein>
<dbReference type="SUPFAM" id="SSF103652">
    <property type="entry name" value="G protein-binding domain"/>
    <property type="match status" value="1"/>
</dbReference>
<keyword evidence="4" id="KW-0813">Transport</keyword>
<dbReference type="Pfam" id="PF09311">
    <property type="entry name" value="Rab5-bind"/>
    <property type="match status" value="1"/>
</dbReference>
<evidence type="ECO:0000256" key="6">
    <source>
        <dbReference type="ARBA" id="ARBA00022553"/>
    </source>
</evidence>
<dbReference type="OMA" id="XDLKRQN"/>
<keyword evidence="10 11" id="KW-0175">Coiled coil</keyword>
<feature type="domain" description="Rabaptin coiled-coil" evidence="13">
    <location>
        <begin position="23"/>
        <end position="133"/>
    </location>
</feature>
<organism evidence="15 16">
    <name type="scientific">Cyprinodon variegatus</name>
    <name type="common">Sheepshead minnow</name>
    <dbReference type="NCBI Taxonomy" id="28743"/>
    <lineage>
        <taxon>Eukaryota</taxon>
        <taxon>Metazoa</taxon>
        <taxon>Chordata</taxon>
        <taxon>Craniata</taxon>
        <taxon>Vertebrata</taxon>
        <taxon>Euteleostomi</taxon>
        <taxon>Actinopterygii</taxon>
        <taxon>Neopterygii</taxon>
        <taxon>Teleostei</taxon>
        <taxon>Neoteleostei</taxon>
        <taxon>Acanthomorphata</taxon>
        <taxon>Ovalentaria</taxon>
        <taxon>Atherinomorphae</taxon>
        <taxon>Cyprinodontiformes</taxon>
        <taxon>Cyprinodontidae</taxon>
        <taxon>Cyprinodon</taxon>
    </lineage>
</organism>
<feature type="domain" description="Rabaptin coiled-coil" evidence="13">
    <location>
        <begin position="151"/>
        <end position="475"/>
    </location>
</feature>
<reference evidence="15" key="1">
    <citation type="submission" date="2025-08" db="UniProtKB">
        <authorList>
            <consortium name="Ensembl"/>
        </authorList>
    </citation>
    <scope>IDENTIFICATION</scope>
</reference>
<comment type="subcellular location">
    <subcellularLocation>
        <location evidence="2">Cytoplasm</location>
    </subcellularLocation>
    <subcellularLocation>
        <location evidence="1">Early endosome</location>
    </subcellularLocation>
</comment>
<keyword evidence="8" id="KW-0967">Endosome</keyword>
<evidence type="ECO:0000256" key="7">
    <source>
        <dbReference type="ARBA" id="ARBA00022583"/>
    </source>
</evidence>
<evidence type="ECO:0000259" key="14">
    <source>
        <dbReference type="Pfam" id="PF09311"/>
    </source>
</evidence>
<comment type="similarity">
    <text evidence="3">Belongs to the rabaptin family.</text>
</comment>
<proteinExistence type="inferred from homology"/>
<dbReference type="Ensembl" id="ENSCVAT00000017688.1">
    <property type="protein sequence ID" value="ENSCVAP00000010866.1"/>
    <property type="gene ID" value="ENSCVAG00000013087.1"/>
</dbReference>
<keyword evidence="5" id="KW-0963">Cytoplasm</keyword>
<dbReference type="GeneTree" id="ENSGT00530000063743"/>
<dbReference type="InterPro" id="IPR003914">
    <property type="entry name" value="Rabaptin"/>
</dbReference>
<feature type="coiled-coil region" evidence="11">
    <location>
        <begin position="185"/>
        <end position="276"/>
    </location>
</feature>
<feature type="compositionally biased region" description="Acidic residues" evidence="12">
    <location>
        <begin position="326"/>
        <end position="336"/>
    </location>
</feature>
<dbReference type="PANTHER" id="PTHR31179:SF5">
    <property type="entry name" value="RAB GTPASE-BINDING EFFECTOR PROTEIN 1"/>
    <property type="match status" value="1"/>
</dbReference>
<evidence type="ECO:0000313" key="15">
    <source>
        <dbReference type="Ensembl" id="ENSCVAP00000010866.1"/>
    </source>
</evidence>
<feature type="domain" description="Rabaptin GTPase-Rab5 binding" evidence="14">
    <location>
        <begin position="513"/>
        <end position="769"/>
    </location>
</feature>
<feature type="compositionally biased region" description="Basic and acidic residues" evidence="12">
    <location>
        <begin position="301"/>
        <end position="325"/>
    </location>
</feature>
<reference evidence="15" key="2">
    <citation type="submission" date="2025-09" db="UniProtKB">
        <authorList>
            <consortium name="Ensembl"/>
        </authorList>
    </citation>
    <scope>IDENTIFICATION</scope>
</reference>
<dbReference type="FunFam" id="1.20.5.340:FF:000022">
    <property type="entry name" value="Rabaptin, RAB GTPase-binding effector protein 1"/>
    <property type="match status" value="1"/>
</dbReference>
<feature type="region of interest" description="Disordered" evidence="12">
    <location>
        <begin position="383"/>
        <end position="411"/>
    </location>
</feature>
<dbReference type="GO" id="GO:0006897">
    <property type="term" value="P:endocytosis"/>
    <property type="evidence" value="ECO:0007669"/>
    <property type="project" value="UniProtKB-KW"/>
</dbReference>
<dbReference type="GO" id="GO:0005096">
    <property type="term" value="F:GTPase activator activity"/>
    <property type="evidence" value="ECO:0007669"/>
    <property type="project" value="InterPro"/>
</dbReference>
<evidence type="ECO:0000256" key="10">
    <source>
        <dbReference type="ARBA" id="ARBA00023054"/>
    </source>
</evidence>